<name>A0A0F9UJ35_9ZZZZ</name>
<evidence type="ECO:0000313" key="1">
    <source>
        <dbReference type="EMBL" id="KKN93255.1"/>
    </source>
</evidence>
<protein>
    <recommendedName>
        <fullName evidence="2">SIR2-like domain-containing protein</fullName>
    </recommendedName>
</protein>
<accession>A0A0F9UJ35</accession>
<proteinExistence type="predicted"/>
<comment type="caution">
    <text evidence="1">The sequence shown here is derived from an EMBL/GenBank/DDBJ whole genome shotgun (WGS) entry which is preliminary data.</text>
</comment>
<dbReference type="AlphaFoldDB" id="A0A0F9UJ35"/>
<evidence type="ECO:0008006" key="2">
    <source>
        <dbReference type="Google" id="ProtNLM"/>
    </source>
</evidence>
<sequence>MLAFFLGAGASVECGMPLVWTFTATFRENVLKRIDTNLFNFSDSKEIKQRFAEIIGNDDLHYEQMVSELEIWKLSAAGKEQQTVDGLIKQTTECIQILLLELQEKCQSRMRLMFDDYFGLKSIIKQHGSLDIYSLNHDLIVEELCSFYEIPLKDGFYSDREHGYSRLGDFKVVTKAEFEQRDLNFFEQNESGVNLIKLHGSFDIFAIEDMGKYLKSDGDGEFGSYVRAVRNIESLSLKDCQKSGNRGVNELFVTDDFGEFQFLRRSLLSGGHKFSDKFEQIAPRELFEEFKARIRSVRELVVIGYGFGDEHVNVVFCDWLKIPDTKLIICDPYRTEVPDFLVGNASQIEIRNIGFTDLLLSFDTQGDTEEKKQKRMLFKHLESLSRSELENLTSLLKGRS</sequence>
<gene>
    <name evidence="1" type="ORF">LCGC14_0201200</name>
</gene>
<organism evidence="1">
    <name type="scientific">marine sediment metagenome</name>
    <dbReference type="NCBI Taxonomy" id="412755"/>
    <lineage>
        <taxon>unclassified sequences</taxon>
        <taxon>metagenomes</taxon>
        <taxon>ecological metagenomes</taxon>
    </lineage>
</organism>
<dbReference type="EMBL" id="LAZR01000088">
    <property type="protein sequence ID" value="KKN93255.1"/>
    <property type="molecule type" value="Genomic_DNA"/>
</dbReference>
<reference evidence="1" key="1">
    <citation type="journal article" date="2015" name="Nature">
        <title>Complex archaea that bridge the gap between prokaryotes and eukaryotes.</title>
        <authorList>
            <person name="Spang A."/>
            <person name="Saw J.H."/>
            <person name="Jorgensen S.L."/>
            <person name="Zaremba-Niedzwiedzka K."/>
            <person name="Martijn J."/>
            <person name="Lind A.E."/>
            <person name="van Eijk R."/>
            <person name="Schleper C."/>
            <person name="Guy L."/>
            <person name="Ettema T.J."/>
        </authorList>
    </citation>
    <scope>NUCLEOTIDE SEQUENCE</scope>
</reference>